<dbReference type="GO" id="GO:0000160">
    <property type="term" value="P:phosphorelay signal transduction system"/>
    <property type="evidence" value="ECO:0007669"/>
    <property type="project" value="InterPro"/>
</dbReference>
<proteinExistence type="predicted"/>
<dbReference type="PANTHER" id="PTHR44520">
    <property type="entry name" value="RESPONSE REGULATOR RCP1-RELATED"/>
    <property type="match status" value="1"/>
</dbReference>
<dbReference type="Pfam" id="PF00072">
    <property type="entry name" value="Response_reg"/>
    <property type="match status" value="1"/>
</dbReference>
<feature type="modified residue" description="4-aspartylphosphate" evidence="1">
    <location>
        <position position="67"/>
    </location>
</feature>
<sequence length="149" mass="16622">MNESRTILLVEDNPDDVALTVRALKKNNIANELVVARDGVEALDYLFGTGTHQGRDSRELPQVILLDLKLPRVDGLEVLRRIRGDERTRLVPVVILTASDEERDVVESYSLGANSYIRKPVDFNEFIQAVAQLGLYWLILNLAPPGGDV</sequence>
<feature type="domain" description="Response regulatory" evidence="2">
    <location>
        <begin position="6"/>
        <end position="134"/>
    </location>
</feature>
<dbReference type="SMART" id="SM00448">
    <property type="entry name" value="REC"/>
    <property type="match status" value="1"/>
</dbReference>
<dbReference type="InterPro" id="IPR052893">
    <property type="entry name" value="TCS_response_regulator"/>
</dbReference>
<name>A0A831W671_9GAMM</name>
<protein>
    <submittedName>
        <fullName evidence="3">Response regulator</fullName>
    </submittedName>
</protein>
<reference evidence="3" key="1">
    <citation type="journal article" date="2020" name="mSystems">
        <title>Genome- and Community-Level Interaction Insights into Carbon Utilization and Element Cycling Functions of Hydrothermarchaeota in Hydrothermal Sediment.</title>
        <authorList>
            <person name="Zhou Z."/>
            <person name="Liu Y."/>
            <person name="Xu W."/>
            <person name="Pan J."/>
            <person name="Luo Z.H."/>
            <person name="Li M."/>
        </authorList>
    </citation>
    <scope>NUCLEOTIDE SEQUENCE [LARGE SCALE GENOMIC DNA]</scope>
    <source>
        <strain evidence="3">HyVt-443</strain>
    </source>
</reference>
<dbReference type="Proteomes" id="UP000886251">
    <property type="component" value="Unassembled WGS sequence"/>
</dbReference>
<dbReference type="AlphaFoldDB" id="A0A831W671"/>
<dbReference type="Gene3D" id="3.40.50.2300">
    <property type="match status" value="1"/>
</dbReference>
<dbReference type="InterPro" id="IPR001789">
    <property type="entry name" value="Sig_transdc_resp-reg_receiver"/>
</dbReference>
<dbReference type="SUPFAM" id="SSF52172">
    <property type="entry name" value="CheY-like"/>
    <property type="match status" value="1"/>
</dbReference>
<evidence type="ECO:0000256" key="1">
    <source>
        <dbReference type="PROSITE-ProRule" id="PRU00169"/>
    </source>
</evidence>
<dbReference type="InterPro" id="IPR011006">
    <property type="entry name" value="CheY-like_superfamily"/>
</dbReference>
<keyword evidence="1" id="KW-0597">Phosphoprotein</keyword>
<organism evidence="3">
    <name type="scientific">Sedimenticola thiotaurini</name>
    <dbReference type="NCBI Taxonomy" id="1543721"/>
    <lineage>
        <taxon>Bacteria</taxon>
        <taxon>Pseudomonadati</taxon>
        <taxon>Pseudomonadota</taxon>
        <taxon>Gammaproteobacteria</taxon>
        <taxon>Chromatiales</taxon>
        <taxon>Sedimenticolaceae</taxon>
        <taxon>Sedimenticola</taxon>
    </lineage>
</organism>
<comment type="caution">
    <text evidence="3">The sequence shown here is derived from an EMBL/GenBank/DDBJ whole genome shotgun (WGS) entry which is preliminary data.</text>
</comment>
<evidence type="ECO:0000313" key="3">
    <source>
        <dbReference type="EMBL" id="HEB94986.1"/>
    </source>
</evidence>
<dbReference type="EMBL" id="DRKP01000011">
    <property type="protein sequence ID" value="HEB94986.1"/>
    <property type="molecule type" value="Genomic_DNA"/>
</dbReference>
<accession>A0A831W671</accession>
<dbReference type="CDD" id="cd17557">
    <property type="entry name" value="REC_Rcp-like"/>
    <property type="match status" value="1"/>
</dbReference>
<dbReference type="PANTHER" id="PTHR44520:SF1">
    <property type="entry name" value="TWO-COMPONENT SYSTEM REGULATORY PROTEIN"/>
    <property type="match status" value="1"/>
</dbReference>
<evidence type="ECO:0000259" key="2">
    <source>
        <dbReference type="PROSITE" id="PS50110"/>
    </source>
</evidence>
<gene>
    <name evidence="3" type="ORF">ENI96_00980</name>
</gene>
<dbReference type="PROSITE" id="PS50110">
    <property type="entry name" value="RESPONSE_REGULATORY"/>
    <property type="match status" value="1"/>
</dbReference>